<evidence type="ECO:0000256" key="4">
    <source>
        <dbReference type="ARBA" id="ARBA00022840"/>
    </source>
</evidence>
<proteinExistence type="predicted"/>
<organism evidence="6 7">
    <name type="scientific">Candidatus Nitronauta litoralis</name>
    <dbReference type="NCBI Taxonomy" id="2705533"/>
    <lineage>
        <taxon>Bacteria</taxon>
        <taxon>Pseudomonadati</taxon>
        <taxon>Nitrospinota/Tectimicrobiota group</taxon>
        <taxon>Nitrospinota</taxon>
        <taxon>Nitrospinia</taxon>
        <taxon>Nitrospinales</taxon>
        <taxon>Nitrospinaceae</taxon>
        <taxon>Candidatus Nitronauta</taxon>
    </lineage>
</organism>
<keyword evidence="3" id="KW-0547">Nucleotide-binding</keyword>
<dbReference type="InterPro" id="IPR003593">
    <property type="entry name" value="AAA+_ATPase"/>
</dbReference>
<dbReference type="PROSITE" id="PS50893">
    <property type="entry name" value="ABC_TRANSPORTER_2"/>
    <property type="match status" value="1"/>
</dbReference>
<name>A0A7T0G075_9BACT</name>
<dbReference type="SUPFAM" id="SSF52540">
    <property type="entry name" value="P-loop containing nucleoside triphosphate hydrolases"/>
    <property type="match status" value="1"/>
</dbReference>
<dbReference type="GO" id="GO:0005315">
    <property type="term" value="F:phosphate transmembrane transporter activity"/>
    <property type="evidence" value="ECO:0007669"/>
    <property type="project" value="InterPro"/>
</dbReference>
<evidence type="ECO:0000259" key="5">
    <source>
        <dbReference type="PROSITE" id="PS50893"/>
    </source>
</evidence>
<evidence type="ECO:0000313" key="7">
    <source>
        <dbReference type="Proteomes" id="UP000594688"/>
    </source>
</evidence>
<keyword evidence="2" id="KW-0592">Phosphate transport</keyword>
<dbReference type="AlphaFoldDB" id="A0A7T0G075"/>
<dbReference type="InterPro" id="IPR003439">
    <property type="entry name" value="ABC_transporter-like_ATP-bd"/>
</dbReference>
<sequence>MISGSSQISVNSLCVRFGNNLVLEDIKLNLPANSITTFLGPSGAGKSTLLRTLCRMNDRLSGFSQTGSVEIFGENIYGENTDLCELRRRVGLLFQKPCVFPKNIYQNVIFGLNYHRPKDRILFPDLVEQALVQAGLWQEVKDRLEAPAQALSQGQQQRLSLARTLALDPDVLLLDEPTASLDQKSAAVIEEMALSLKSSRTLVWVTHDPLQAQRISDTQIILDQGKVLPEDHRIRKIS</sequence>
<dbReference type="EMBL" id="CP048685">
    <property type="protein sequence ID" value="QPJ62270.1"/>
    <property type="molecule type" value="Genomic_DNA"/>
</dbReference>
<keyword evidence="1" id="KW-0813">Transport</keyword>
<dbReference type="InterPro" id="IPR027417">
    <property type="entry name" value="P-loop_NTPase"/>
</dbReference>
<dbReference type="Pfam" id="PF00005">
    <property type="entry name" value="ABC_tran"/>
    <property type="match status" value="1"/>
</dbReference>
<dbReference type="GO" id="GO:0016020">
    <property type="term" value="C:membrane"/>
    <property type="evidence" value="ECO:0007669"/>
    <property type="project" value="InterPro"/>
</dbReference>
<dbReference type="InterPro" id="IPR017871">
    <property type="entry name" value="ABC_transporter-like_CS"/>
</dbReference>
<dbReference type="KEGG" id="nli:G3M70_10460"/>
<dbReference type="InterPro" id="IPR005670">
    <property type="entry name" value="PstB-like"/>
</dbReference>
<dbReference type="GO" id="GO:0035435">
    <property type="term" value="P:phosphate ion transmembrane transport"/>
    <property type="evidence" value="ECO:0007669"/>
    <property type="project" value="InterPro"/>
</dbReference>
<evidence type="ECO:0000256" key="1">
    <source>
        <dbReference type="ARBA" id="ARBA00022448"/>
    </source>
</evidence>
<evidence type="ECO:0000313" key="6">
    <source>
        <dbReference type="EMBL" id="QPJ62270.1"/>
    </source>
</evidence>
<dbReference type="PROSITE" id="PS00211">
    <property type="entry name" value="ABC_TRANSPORTER_1"/>
    <property type="match status" value="1"/>
</dbReference>
<keyword evidence="4 6" id="KW-0067">ATP-binding</keyword>
<reference evidence="6 7" key="1">
    <citation type="submission" date="2020-02" db="EMBL/GenBank/DDBJ databases">
        <title>Genomic and physiological characterization of two novel Nitrospinaceae genera.</title>
        <authorList>
            <person name="Mueller A.J."/>
            <person name="Jung M.-Y."/>
            <person name="Strachan C.R."/>
            <person name="Herbold C.W."/>
            <person name="Kirkegaard R.H."/>
            <person name="Daims H."/>
        </authorList>
    </citation>
    <scope>NUCLEOTIDE SEQUENCE [LARGE SCALE GENOMIC DNA]</scope>
    <source>
        <strain evidence="6">EB</strain>
    </source>
</reference>
<dbReference type="Gene3D" id="3.40.50.300">
    <property type="entry name" value="P-loop containing nucleotide triphosphate hydrolases"/>
    <property type="match status" value="1"/>
</dbReference>
<dbReference type="CDD" id="cd03260">
    <property type="entry name" value="ABC_PstB_phosphate_transporter"/>
    <property type="match status" value="1"/>
</dbReference>
<protein>
    <submittedName>
        <fullName evidence="6">ATP-binding cassette domain-containing protein</fullName>
    </submittedName>
</protein>
<dbReference type="PANTHER" id="PTHR43423">
    <property type="entry name" value="ABC TRANSPORTER I FAMILY MEMBER 17"/>
    <property type="match status" value="1"/>
</dbReference>
<dbReference type="SMART" id="SM00382">
    <property type="entry name" value="AAA"/>
    <property type="match status" value="1"/>
</dbReference>
<feature type="domain" description="ABC transporter" evidence="5">
    <location>
        <begin position="8"/>
        <end position="237"/>
    </location>
</feature>
<dbReference type="Proteomes" id="UP000594688">
    <property type="component" value="Chromosome"/>
</dbReference>
<dbReference type="GO" id="GO:0005524">
    <property type="term" value="F:ATP binding"/>
    <property type="evidence" value="ECO:0007669"/>
    <property type="project" value="UniProtKB-KW"/>
</dbReference>
<evidence type="ECO:0000256" key="3">
    <source>
        <dbReference type="ARBA" id="ARBA00022741"/>
    </source>
</evidence>
<evidence type="ECO:0000256" key="2">
    <source>
        <dbReference type="ARBA" id="ARBA00022592"/>
    </source>
</evidence>
<accession>A0A7T0G075</accession>
<dbReference type="GO" id="GO:0016887">
    <property type="term" value="F:ATP hydrolysis activity"/>
    <property type="evidence" value="ECO:0007669"/>
    <property type="project" value="InterPro"/>
</dbReference>
<dbReference type="PANTHER" id="PTHR43423:SF1">
    <property type="entry name" value="ABC TRANSPORTER I FAMILY MEMBER 17"/>
    <property type="match status" value="1"/>
</dbReference>
<gene>
    <name evidence="6" type="ORF">G3M70_10460</name>
</gene>